<keyword evidence="1" id="KW-1133">Transmembrane helix</keyword>
<feature type="transmembrane region" description="Helical" evidence="1">
    <location>
        <begin position="42"/>
        <end position="59"/>
    </location>
</feature>
<keyword evidence="1" id="KW-0812">Transmembrane</keyword>
<dbReference type="OrthoDB" id="2988755at2"/>
<dbReference type="EMBL" id="SMKL01000096">
    <property type="protein sequence ID" value="TDC46525.1"/>
    <property type="molecule type" value="Genomic_DNA"/>
</dbReference>
<reference evidence="2 3" key="1">
    <citation type="submission" date="2019-02" db="EMBL/GenBank/DDBJ databases">
        <title>Draft genome sequences of novel Actinobacteria.</title>
        <authorList>
            <person name="Sahin N."/>
            <person name="Ay H."/>
            <person name="Saygin H."/>
        </authorList>
    </citation>
    <scope>NUCLEOTIDE SEQUENCE [LARGE SCALE GENOMIC DNA]</scope>
    <source>
        <strain evidence="2 3">KC603</strain>
    </source>
</reference>
<feature type="transmembrane region" description="Helical" evidence="1">
    <location>
        <begin position="86"/>
        <end position="104"/>
    </location>
</feature>
<protein>
    <submittedName>
        <fullName evidence="2">Uncharacterized protein</fullName>
    </submittedName>
</protein>
<sequence length="187" mass="19285">MSSSSTTRDIPVSQGILHRWPSALGLTIAVVQLATDPDTERIAIVTGVALLCYLGAAALNRSWVAWAGCLVFGAVVVTSQAVDVSWWVVCAVVAAALVVVGVVLRVPRPPLTAQAAALTAYGGVAVAALFLAPRAGLALTGVALACHAVWDVIHYRRNQVVPRSLAEFCVLLDVPLGVGAIVLAITG</sequence>
<keyword evidence="3" id="KW-1185">Reference proteome</keyword>
<evidence type="ECO:0000313" key="3">
    <source>
        <dbReference type="Proteomes" id="UP000295621"/>
    </source>
</evidence>
<organism evidence="2 3">
    <name type="scientific">Jiangella ureilytica</name>
    <dbReference type="NCBI Taxonomy" id="2530374"/>
    <lineage>
        <taxon>Bacteria</taxon>
        <taxon>Bacillati</taxon>
        <taxon>Actinomycetota</taxon>
        <taxon>Actinomycetes</taxon>
        <taxon>Jiangellales</taxon>
        <taxon>Jiangellaceae</taxon>
        <taxon>Jiangella</taxon>
    </lineage>
</organism>
<keyword evidence="1" id="KW-0472">Membrane</keyword>
<comment type="caution">
    <text evidence="2">The sequence shown here is derived from an EMBL/GenBank/DDBJ whole genome shotgun (WGS) entry which is preliminary data.</text>
</comment>
<name>A0A4V2XVS4_9ACTN</name>
<dbReference type="AlphaFoldDB" id="A0A4V2XVS4"/>
<dbReference type="RefSeq" id="WP_131988184.1">
    <property type="nucleotide sequence ID" value="NZ_SMKL01000096.1"/>
</dbReference>
<evidence type="ECO:0000313" key="2">
    <source>
        <dbReference type="EMBL" id="TDC46525.1"/>
    </source>
</evidence>
<gene>
    <name evidence="2" type="ORF">E1212_26735</name>
</gene>
<accession>A0A4V2XVS4</accession>
<feature type="transmembrane region" description="Helical" evidence="1">
    <location>
        <begin position="165"/>
        <end position="185"/>
    </location>
</feature>
<proteinExistence type="predicted"/>
<dbReference type="Proteomes" id="UP000295621">
    <property type="component" value="Unassembled WGS sequence"/>
</dbReference>
<evidence type="ECO:0000256" key="1">
    <source>
        <dbReference type="SAM" id="Phobius"/>
    </source>
</evidence>